<feature type="compositionally biased region" description="Polar residues" evidence="5">
    <location>
        <begin position="539"/>
        <end position="556"/>
    </location>
</feature>
<name>A0A8J4WGU0_9TREM</name>
<evidence type="ECO:0000256" key="3">
    <source>
        <dbReference type="ARBA" id="ARBA00022833"/>
    </source>
</evidence>
<keyword evidence="1" id="KW-0479">Metal-binding</keyword>
<dbReference type="InterPro" id="IPR001876">
    <property type="entry name" value="Znf_RanBP2"/>
</dbReference>
<dbReference type="GO" id="GO:0008270">
    <property type="term" value="F:zinc ion binding"/>
    <property type="evidence" value="ECO:0007669"/>
    <property type="project" value="UniProtKB-KW"/>
</dbReference>
<feature type="region of interest" description="Disordered" evidence="5">
    <location>
        <begin position="401"/>
        <end position="433"/>
    </location>
</feature>
<feature type="region of interest" description="Disordered" evidence="5">
    <location>
        <begin position="1"/>
        <end position="22"/>
    </location>
</feature>
<dbReference type="SUPFAM" id="SSF90209">
    <property type="entry name" value="Ran binding protein zinc finger-like"/>
    <property type="match status" value="1"/>
</dbReference>
<evidence type="ECO:0000313" key="7">
    <source>
        <dbReference type="EMBL" id="KAF5399054.1"/>
    </source>
</evidence>
<evidence type="ECO:0000256" key="2">
    <source>
        <dbReference type="ARBA" id="ARBA00022771"/>
    </source>
</evidence>
<feature type="region of interest" description="Disordered" evidence="5">
    <location>
        <begin position="539"/>
        <end position="563"/>
    </location>
</feature>
<protein>
    <submittedName>
        <fullName evidence="7">Zn-finger in Ran binding protein</fullName>
    </submittedName>
</protein>
<dbReference type="Gene3D" id="2.30.30.380">
    <property type="entry name" value="Zn-finger domain of Sec23/24"/>
    <property type="match status" value="1"/>
</dbReference>
<reference evidence="7" key="1">
    <citation type="submission" date="2019-05" db="EMBL/GenBank/DDBJ databases">
        <title>Annotation for the trematode Paragonimus heterotremus.</title>
        <authorList>
            <person name="Choi Y.-J."/>
        </authorList>
    </citation>
    <scope>NUCLEOTIDE SEQUENCE</scope>
    <source>
        <strain evidence="7">LC</strain>
    </source>
</reference>
<dbReference type="GO" id="GO:0045893">
    <property type="term" value="P:positive regulation of DNA-templated transcription"/>
    <property type="evidence" value="ECO:0007669"/>
    <property type="project" value="InterPro"/>
</dbReference>
<dbReference type="PANTHER" id="PTHR12920">
    <property type="entry name" value="RYBP AND YAF2-RELATED"/>
    <property type="match status" value="1"/>
</dbReference>
<feature type="region of interest" description="Disordered" evidence="5">
    <location>
        <begin position="273"/>
        <end position="345"/>
    </location>
</feature>
<evidence type="ECO:0000256" key="4">
    <source>
        <dbReference type="PROSITE-ProRule" id="PRU00322"/>
    </source>
</evidence>
<feature type="compositionally biased region" description="Polar residues" evidence="5">
    <location>
        <begin position="446"/>
        <end position="458"/>
    </location>
</feature>
<feature type="compositionally biased region" description="Basic and acidic residues" evidence="5">
    <location>
        <begin position="1"/>
        <end position="10"/>
    </location>
</feature>
<dbReference type="InterPro" id="IPR036443">
    <property type="entry name" value="Znf_RanBP2_sf"/>
</dbReference>
<evidence type="ECO:0000256" key="5">
    <source>
        <dbReference type="SAM" id="MobiDB-lite"/>
    </source>
</evidence>
<proteinExistence type="predicted"/>
<dbReference type="PROSITE" id="PS01358">
    <property type="entry name" value="ZF_RANBP2_1"/>
    <property type="match status" value="1"/>
</dbReference>
<dbReference type="PANTHER" id="PTHR12920:SF4">
    <property type="entry name" value="GEO03726P1"/>
    <property type="match status" value="1"/>
</dbReference>
<feature type="region of interest" description="Disordered" evidence="5">
    <location>
        <begin position="446"/>
        <end position="471"/>
    </location>
</feature>
<dbReference type="SMART" id="SM00547">
    <property type="entry name" value="ZnF_RBZ"/>
    <property type="match status" value="1"/>
</dbReference>
<feature type="domain" description="RanBP2-type" evidence="6">
    <location>
        <begin position="21"/>
        <end position="50"/>
    </location>
</feature>
<gene>
    <name evidence="7" type="ORF">PHET_07058</name>
</gene>
<feature type="region of interest" description="Disordered" evidence="5">
    <location>
        <begin position="200"/>
        <end position="224"/>
    </location>
</feature>
<accession>A0A8J4WGU0</accession>
<dbReference type="Pfam" id="PF00641">
    <property type="entry name" value="Zn_ribbon_RanBP"/>
    <property type="match status" value="1"/>
</dbReference>
<organism evidence="7 8">
    <name type="scientific">Paragonimus heterotremus</name>
    <dbReference type="NCBI Taxonomy" id="100268"/>
    <lineage>
        <taxon>Eukaryota</taxon>
        <taxon>Metazoa</taxon>
        <taxon>Spiralia</taxon>
        <taxon>Lophotrochozoa</taxon>
        <taxon>Platyhelminthes</taxon>
        <taxon>Trematoda</taxon>
        <taxon>Digenea</taxon>
        <taxon>Plagiorchiida</taxon>
        <taxon>Troglotremata</taxon>
        <taxon>Troglotrematidae</taxon>
        <taxon>Paragonimus</taxon>
    </lineage>
</organism>
<keyword evidence="2 4" id="KW-0863">Zinc-finger</keyword>
<dbReference type="Proteomes" id="UP000748531">
    <property type="component" value="Unassembled WGS sequence"/>
</dbReference>
<keyword evidence="3" id="KW-0862">Zinc</keyword>
<dbReference type="AlphaFoldDB" id="A0A8J4WGU0"/>
<feature type="compositionally biased region" description="Low complexity" evidence="5">
    <location>
        <begin position="215"/>
        <end position="224"/>
    </location>
</feature>
<dbReference type="GO" id="GO:0003712">
    <property type="term" value="F:transcription coregulator activity"/>
    <property type="evidence" value="ECO:0007669"/>
    <property type="project" value="TreeGrafter"/>
</dbReference>
<evidence type="ECO:0000256" key="1">
    <source>
        <dbReference type="ARBA" id="ARBA00022723"/>
    </source>
</evidence>
<feature type="compositionally biased region" description="Basic residues" evidence="5">
    <location>
        <begin position="304"/>
        <end position="323"/>
    </location>
</feature>
<evidence type="ECO:0000313" key="8">
    <source>
        <dbReference type="Proteomes" id="UP000748531"/>
    </source>
</evidence>
<dbReference type="OrthoDB" id="10063208at2759"/>
<dbReference type="EMBL" id="LUCH01004401">
    <property type="protein sequence ID" value="KAF5399054.1"/>
    <property type="molecule type" value="Genomic_DNA"/>
</dbReference>
<keyword evidence="8" id="KW-1185">Reference proteome</keyword>
<dbReference type="GO" id="GO:0003677">
    <property type="term" value="F:DNA binding"/>
    <property type="evidence" value="ECO:0007669"/>
    <property type="project" value="TreeGrafter"/>
</dbReference>
<comment type="caution">
    <text evidence="7">The sequence shown here is derived from an EMBL/GenBank/DDBJ whole genome shotgun (WGS) entry which is preliminary data.</text>
</comment>
<feature type="compositionally biased region" description="Polar residues" evidence="5">
    <location>
        <begin position="333"/>
        <end position="345"/>
    </location>
</feature>
<dbReference type="PROSITE" id="PS50199">
    <property type="entry name" value="ZF_RANBP2_2"/>
    <property type="match status" value="1"/>
</dbReference>
<sequence>MEVHSDEVVRSKRKTRGGGDDDDKWECSVCTYINPSESYKCEMCFMRKGTSTRKPRLNPQVVEQQQLIAQAILKEKDDDSRKKKTERVSEKLGPTGIAHRSIKLKNFDRSSPLLFEIFANGYSVVITEFQLKSKIKLAQFPDSPAASNCSSLQGFPGTLCTNPEQLSPTDSTSTLDTVHRLPNFTEFDFADAMEPKPRVYSHPTVRPVNNHRPTSNGLLSSSNNESACPVSVLRSYSSASSSIGGTNLSRCGSPNPVVLDSCLAEVKREQAALEAEQAARDGDDEGDNDDETKPHSNVRPIGAHPRRTSTLKLTRSNHSRTSNKLKDAETTPEPINNLQTSSVGAHSNRLPSVHEVSLLKSSSRLRQRHLPPDAPNPYVSPPVNIKRKKLCPTRSGIKLNLSERHFRSSSRTPDGPLPPATDNFWPNRSRPRCTKRRSLRVPVNRFHTTTKISDSSNVAEPKPFTSKRSYSSTRSSLKCKIRVIRTESHPTVTETTRSDTGGPVSCVTVSPSTAVSIPSATREPDNLLEIETVPNIQPRLSTESRNTSAMTDSSGATALEMSR</sequence>
<evidence type="ECO:0000259" key="6">
    <source>
        <dbReference type="PROSITE" id="PS50199"/>
    </source>
</evidence>
<dbReference type="GO" id="GO:0005634">
    <property type="term" value="C:nucleus"/>
    <property type="evidence" value="ECO:0007669"/>
    <property type="project" value="TreeGrafter"/>
</dbReference>
<dbReference type="InterPro" id="IPR039958">
    <property type="entry name" value="RYBP/YAF2"/>
</dbReference>